<protein>
    <submittedName>
        <fullName evidence="3">Amidohydrolase family protein</fullName>
    </submittedName>
</protein>
<feature type="domain" description="Amidohydrolase-related" evidence="2">
    <location>
        <begin position="52"/>
        <end position="374"/>
    </location>
</feature>
<dbReference type="Gene3D" id="3.20.20.140">
    <property type="entry name" value="Metal-dependent hydrolases"/>
    <property type="match status" value="1"/>
</dbReference>
<evidence type="ECO:0000313" key="4">
    <source>
        <dbReference type="Proteomes" id="UP001145087"/>
    </source>
</evidence>
<keyword evidence="4" id="KW-1185">Reference proteome</keyword>
<dbReference type="InterPro" id="IPR006680">
    <property type="entry name" value="Amidohydro-rel"/>
</dbReference>
<dbReference type="GO" id="GO:0016787">
    <property type="term" value="F:hydrolase activity"/>
    <property type="evidence" value="ECO:0007669"/>
    <property type="project" value="UniProtKB-KW"/>
</dbReference>
<organism evidence="3 4">
    <name type="scientific">Draconibacterium aestuarii</name>
    <dbReference type="NCBI Taxonomy" id="2998507"/>
    <lineage>
        <taxon>Bacteria</taxon>
        <taxon>Pseudomonadati</taxon>
        <taxon>Bacteroidota</taxon>
        <taxon>Bacteroidia</taxon>
        <taxon>Marinilabiliales</taxon>
        <taxon>Prolixibacteraceae</taxon>
        <taxon>Draconibacterium</taxon>
    </lineage>
</organism>
<name>A0A9X3J6S2_9BACT</name>
<dbReference type="InterPro" id="IPR032466">
    <property type="entry name" value="Metal_Hydrolase"/>
</dbReference>
<dbReference type="Pfam" id="PF01979">
    <property type="entry name" value="Amidohydro_1"/>
    <property type="match status" value="1"/>
</dbReference>
<proteinExistence type="predicted"/>
<dbReference type="AlphaFoldDB" id="A0A9X3J6S2"/>
<reference evidence="3" key="1">
    <citation type="submission" date="2022-11" db="EMBL/GenBank/DDBJ databases">
        <title>Marilongibacter aestuarii gen. nov., sp. nov., isolated from tidal flat sediment.</title>
        <authorList>
            <person name="Jiayan W."/>
        </authorList>
    </citation>
    <scope>NUCLEOTIDE SEQUENCE</scope>
    <source>
        <strain evidence="3">Z1-6</strain>
    </source>
</reference>
<dbReference type="SUPFAM" id="SSF51556">
    <property type="entry name" value="Metallo-dependent hydrolases"/>
    <property type="match status" value="1"/>
</dbReference>
<evidence type="ECO:0000313" key="3">
    <source>
        <dbReference type="EMBL" id="MCY1721257.1"/>
    </source>
</evidence>
<dbReference type="InterPro" id="IPR050287">
    <property type="entry name" value="MTA/SAH_deaminase"/>
</dbReference>
<dbReference type="PANTHER" id="PTHR43794">
    <property type="entry name" value="AMINOHYDROLASE SSNA-RELATED"/>
    <property type="match status" value="1"/>
</dbReference>
<evidence type="ECO:0000256" key="1">
    <source>
        <dbReference type="ARBA" id="ARBA00022801"/>
    </source>
</evidence>
<gene>
    <name evidence="3" type="ORF">OU798_12940</name>
</gene>
<dbReference type="RefSeq" id="WP_343333588.1">
    <property type="nucleotide sequence ID" value="NZ_JAPOHD010000027.1"/>
</dbReference>
<comment type="caution">
    <text evidence="3">The sequence shown here is derived from an EMBL/GenBank/DDBJ whole genome shotgun (WGS) entry which is preliminary data.</text>
</comment>
<dbReference type="Proteomes" id="UP001145087">
    <property type="component" value="Unassembled WGS sequence"/>
</dbReference>
<dbReference type="PANTHER" id="PTHR43794:SF11">
    <property type="entry name" value="AMIDOHYDROLASE-RELATED DOMAIN-CONTAINING PROTEIN"/>
    <property type="match status" value="1"/>
</dbReference>
<evidence type="ECO:0000259" key="2">
    <source>
        <dbReference type="Pfam" id="PF01979"/>
    </source>
</evidence>
<accession>A0A9X3J6S2</accession>
<sequence length="397" mass="44187">MRKIAATYIFPVSGAPIKNGILVCNDDGTIVEVIDRGENFREEAGVEFYSGILVPGFVNVHCHLEFSHLKDKIPEKTGLSGFIGKINQLRDDDENTREKSIQIADKTMWAAGTAAVGDISNSVRTVGTKLKSKIHYHTFVESFGFHPSRAEKSFSYSANVLTEFQKNKLSASIVPHSPYSVSEPLFTKIMQKAETEQSIITIHNQESRAENVFFKKGGGPIAGHLQNNLGIDISHWQPSGKSSLQSILKYIPTANKLLLVHNTFTQEEDLEVLKQNRAKENTCFVLCPNANLYIEDQLPPVQLFRNHKLNICLGTDSLASNHQLSVLHEMITLQLHFPELELSELISWATINGAKALGVENRYGSFESGQIPGVNLLTGINFRQMKLTSNSKVKRLL</sequence>
<dbReference type="EMBL" id="JAPOHD010000027">
    <property type="protein sequence ID" value="MCY1721257.1"/>
    <property type="molecule type" value="Genomic_DNA"/>
</dbReference>
<keyword evidence="1" id="KW-0378">Hydrolase</keyword>